<sequence>MNINENEHLSTSVRTSVHGVTTEASNDDHQTGIPGLSHLMTKIDNHLLTSSIGVPVNSTRVSELSHNKNASVPSFISSTEIVPDNPSSFVDSSNATSFGMNGNMKNGANSLALPRPLNLEYPEAEAAKMKLELDCKG</sequence>
<reference evidence="1 2" key="1">
    <citation type="submission" date="2023-12" db="EMBL/GenBank/DDBJ databases">
        <title>A high-quality genome assembly for Dillenia turbinata (Dilleniales).</title>
        <authorList>
            <person name="Chanderbali A."/>
        </authorList>
    </citation>
    <scope>NUCLEOTIDE SEQUENCE [LARGE SCALE GENOMIC DNA]</scope>
    <source>
        <strain evidence="1">LSX21</strain>
        <tissue evidence="1">Leaf</tissue>
    </source>
</reference>
<organism evidence="1 2">
    <name type="scientific">Dillenia turbinata</name>
    <dbReference type="NCBI Taxonomy" id="194707"/>
    <lineage>
        <taxon>Eukaryota</taxon>
        <taxon>Viridiplantae</taxon>
        <taxon>Streptophyta</taxon>
        <taxon>Embryophyta</taxon>
        <taxon>Tracheophyta</taxon>
        <taxon>Spermatophyta</taxon>
        <taxon>Magnoliopsida</taxon>
        <taxon>eudicotyledons</taxon>
        <taxon>Gunneridae</taxon>
        <taxon>Pentapetalae</taxon>
        <taxon>Dilleniales</taxon>
        <taxon>Dilleniaceae</taxon>
        <taxon>Dillenia</taxon>
    </lineage>
</organism>
<proteinExistence type="predicted"/>
<dbReference type="EMBL" id="JBAMMX010000004">
    <property type="protein sequence ID" value="KAK6942022.1"/>
    <property type="molecule type" value="Genomic_DNA"/>
</dbReference>
<comment type="caution">
    <text evidence="1">The sequence shown here is derived from an EMBL/GenBank/DDBJ whole genome shotgun (WGS) entry which is preliminary data.</text>
</comment>
<dbReference type="Proteomes" id="UP001370490">
    <property type="component" value="Unassembled WGS sequence"/>
</dbReference>
<evidence type="ECO:0000313" key="2">
    <source>
        <dbReference type="Proteomes" id="UP001370490"/>
    </source>
</evidence>
<evidence type="ECO:0000313" key="1">
    <source>
        <dbReference type="EMBL" id="KAK6942022.1"/>
    </source>
</evidence>
<accession>A0AAN8W5K0</accession>
<dbReference type="AlphaFoldDB" id="A0AAN8W5K0"/>
<protein>
    <submittedName>
        <fullName evidence="1">Uncharacterized protein</fullName>
    </submittedName>
</protein>
<gene>
    <name evidence="1" type="ORF">RJ641_027399</name>
</gene>
<keyword evidence="2" id="KW-1185">Reference proteome</keyword>
<name>A0AAN8W5K0_9MAGN</name>